<accession>A0A5B7HUP9</accession>
<dbReference type="Proteomes" id="UP000324222">
    <property type="component" value="Unassembled WGS sequence"/>
</dbReference>
<evidence type="ECO:0000313" key="2">
    <source>
        <dbReference type="EMBL" id="MPC73505.1"/>
    </source>
</evidence>
<feature type="compositionally biased region" description="Basic and acidic residues" evidence="1">
    <location>
        <begin position="49"/>
        <end position="60"/>
    </location>
</feature>
<reference evidence="2 3" key="1">
    <citation type="submission" date="2019-05" db="EMBL/GenBank/DDBJ databases">
        <title>Another draft genome of Portunus trituberculatus and its Hox gene families provides insights of decapod evolution.</title>
        <authorList>
            <person name="Jeong J.-H."/>
            <person name="Song I."/>
            <person name="Kim S."/>
            <person name="Choi T."/>
            <person name="Kim D."/>
            <person name="Ryu S."/>
            <person name="Kim W."/>
        </authorList>
    </citation>
    <scope>NUCLEOTIDE SEQUENCE [LARGE SCALE GENOMIC DNA]</scope>
    <source>
        <tissue evidence="2">Muscle</tissue>
    </source>
</reference>
<dbReference type="EMBL" id="VSRR010036929">
    <property type="protein sequence ID" value="MPC73505.1"/>
    <property type="molecule type" value="Genomic_DNA"/>
</dbReference>
<name>A0A5B7HUP9_PORTR</name>
<feature type="region of interest" description="Disordered" evidence="1">
    <location>
        <begin position="40"/>
        <end position="66"/>
    </location>
</feature>
<sequence length="66" mass="7422">MDTDEEEREPRASWTVDQLQAKIAAVTKGLTWGHQQLSLSQVGGTGEEWSPKDPRIDNEQLGHIYS</sequence>
<dbReference type="AlphaFoldDB" id="A0A5B7HUP9"/>
<evidence type="ECO:0000313" key="3">
    <source>
        <dbReference type="Proteomes" id="UP000324222"/>
    </source>
</evidence>
<evidence type="ECO:0000256" key="1">
    <source>
        <dbReference type="SAM" id="MobiDB-lite"/>
    </source>
</evidence>
<organism evidence="2 3">
    <name type="scientific">Portunus trituberculatus</name>
    <name type="common">Swimming crab</name>
    <name type="synonym">Neptunus trituberculatus</name>
    <dbReference type="NCBI Taxonomy" id="210409"/>
    <lineage>
        <taxon>Eukaryota</taxon>
        <taxon>Metazoa</taxon>
        <taxon>Ecdysozoa</taxon>
        <taxon>Arthropoda</taxon>
        <taxon>Crustacea</taxon>
        <taxon>Multicrustacea</taxon>
        <taxon>Malacostraca</taxon>
        <taxon>Eumalacostraca</taxon>
        <taxon>Eucarida</taxon>
        <taxon>Decapoda</taxon>
        <taxon>Pleocyemata</taxon>
        <taxon>Brachyura</taxon>
        <taxon>Eubrachyura</taxon>
        <taxon>Portunoidea</taxon>
        <taxon>Portunidae</taxon>
        <taxon>Portuninae</taxon>
        <taxon>Portunus</taxon>
    </lineage>
</organism>
<proteinExistence type="predicted"/>
<protein>
    <submittedName>
        <fullName evidence="2">Uncharacterized protein</fullName>
    </submittedName>
</protein>
<keyword evidence="3" id="KW-1185">Reference proteome</keyword>
<comment type="caution">
    <text evidence="2">The sequence shown here is derived from an EMBL/GenBank/DDBJ whole genome shotgun (WGS) entry which is preliminary data.</text>
</comment>
<gene>
    <name evidence="2" type="ORF">E2C01_067838</name>
</gene>